<accession>A0ACB9RA48</accession>
<dbReference type="Proteomes" id="UP001057402">
    <property type="component" value="Chromosome 4"/>
</dbReference>
<gene>
    <name evidence="1" type="ORF">MLD38_013619</name>
</gene>
<organism evidence="1 2">
    <name type="scientific">Melastoma candidum</name>
    <dbReference type="NCBI Taxonomy" id="119954"/>
    <lineage>
        <taxon>Eukaryota</taxon>
        <taxon>Viridiplantae</taxon>
        <taxon>Streptophyta</taxon>
        <taxon>Embryophyta</taxon>
        <taxon>Tracheophyta</taxon>
        <taxon>Spermatophyta</taxon>
        <taxon>Magnoliopsida</taxon>
        <taxon>eudicotyledons</taxon>
        <taxon>Gunneridae</taxon>
        <taxon>Pentapetalae</taxon>
        <taxon>rosids</taxon>
        <taxon>malvids</taxon>
        <taxon>Myrtales</taxon>
        <taxon>Melastomataceae</taxon>
        <taxon>Melastomatoideae</taxon>
        <taxon>Melastomateae</taxon>
        <taxon>Melastoma</taxon>
    </lineage>
</organism>
<keyword evidence="2" id="KW-1185">Reference proteome</keyword>
<evidence type="ECO:0000313" key="2">
    <source>
        <dbReference type="Proteomes" id="UP001057402"/>
    </source>
</evidence>
<sequence>MLASGMYAADRMWNKATRVRRLAKEEGIKVVAGYSMVSPRRFRAGDETYPMADEIKLAIKQLHSIMETSIKDDDAVNILDC</sequence>
<protein>
    <submittedName>
        <fullName evidence="1">Uncharacterized protein</fullName>
    </submittedName>
</protein>
<proteinExistence type="predicted"/>
<name>A0ACB9RA48_9MYRT</name>
<evidence type="ECO:0000313" key="1">
    <source>
        <dbReference type="EMBL" id="KAI4375793.1"/>
    </source>
</evidence>
<dbReference type="EMBL" id="CM042883">
    <property type="protein sequence ID" value="KAI4375793.1"/>
    <property type="molecule type" value="Genomic_DNA"/>
</dbReference>
<reference evidence="2" key="1">
    <citation type="journal article" date="2023" name="Front. Plant Sci.">
        <title>Chromosomal-level genome assembly of Melastoma candidum provides insights into trichome evolution.</title>
        <authorList>
            <person name="Zhong Y."/>
            <person name="Wu W."/>
            <person name="Sun C."/>
            <person name="Zou P."/>
            <person name="Liu Y."/>
            <person name="Dai S."/>
            <person name="Zhou R."/>
        </authorList>
    </citation>
    <scope>NUCLEOTIDE SEQUENCE [LARGE SCALE GENOMIC DNA]</scope>
</reference>
<comment type="caution">
    <text evidence="1">The sequence shown here is derived from an EMBL/GenBank/DDBJ whole genome shotgun (WGS) entry which is preliminary data.</text>
</comment>